<dbReference type="Gene3D" id="3.30.420.10">
    <property type="entry name" value="Ribonuclease H-like superfamily/Ribonuclease H"/>
    <property type="match status" value="1"/>
</dbReference>
<keyword evidence="2" id="KW-1185">Reference proteome</keyword>
<reference evidence="2" key="1">
    <citation type="submission" date="2017-03" db="EMBL/GenBank/DDBJ databases">
        <title>Phytopthora megakarya and P. palmivora, two closely related causual agents of cacao black pod achieved similar genome size and gene model numbers by different mechanisms.</title>
        <authorList>
            <person name="Ali S."/>
            <person name="Shao J."/>
            <person name="Larry D.J."/>
            <person name="Kronmiller B."/>
            <person name="Shen D."/>
            <person name="Strem M.D."/>
            <person name="Melnick R.L."/>
            <person name="Guiltinan M.J."/>
            <person name="Tyler B.M."/>
            <person name="Meinhardt L.W."/>
            <person name="Bailey B.A."/>
        </authorList>
    </citation>
    <scope>NUCLEOTIDE SEQUENCE [LARGE SCALE GENOMIC DNA]</scope>
    <source>
        <strain evidence="2">zdho120</strain>
    </source>
</reference>
<dbReference type="EMBL" id="NBNE01002472">
    <property type="protein sequence ID" value="OWZ10351.1"/>
    <property type="molecule type" value="Genomic_DNA"/>
</dbReference>
<dbReference type="Proteomes" id="UP000198211">
    <property type="component" value="Unassembled WGS sequence"/>
</dbReference>
<comment type="caution">
    <text evidence="1">The sequence shown here is derived from an EMBL/GenBank/DDBJ whole genome shotgun (WGS) entry which is preliminary data.</text>
</comment>
<evidence type="ECO:0000313" key="1">
    <source>
        <dbReference type="EMBL" id="OWZ10351.1"/>
    </source>
</evidence>
<dbReference type="GO" id="GO:0003676">
    <property type="term" value="F:nucleic acid binding"/>
    <property type="evidence" value="ECO:0007669"/>
    <property type="project" value="InterPro"/>
</dbReference>
<dbReference type="AlphaFoldDB" id="A0A225VXT7"/>
<organism evidence="1 2">
    <name type="scientific">Phytophthora megakarya</name>
    <dbReference type="NCBI Taxonomy" id="4795"/>
    <lineage>
        <taxon>Eukaryota</taxon>
        <taxon>Sar</taxon>
        <taxon>Stramenopiles</taxon>
        <taxon>Oomycota</taxon>
        <taxon>Peronosporomycetes</taxon>
        <taxon>Peronosporales</taxon>
        <taxon>Peronosporaceae</taxon>
        <taxon>Phytophthora</taxon>
    </lineage>
</organism>
<dbReference type="GO" id="GO:0016301">
    <property type="term" value="F:kinase activity"/>
    <property type="evidence" value="ECO:0007669"/>
    <property type="project" value="UniProtKB-KW"/>
</dbReference>
<name>A0A225VXT7_9STRA</name>
<dbReference type="SUPFAM" id="SSF53098">
    <property type="entry name" value="Ribonuclease H-like"/>
    <property type="match status" value="1"/>
</dbReference>
<gene>
    <name evidence="1" type="ORF">PHMEG_00016811</name>
</gene>
<proteinExistence type="predicted"/>
<dbReference type="STRING" id="4795.A0A225VXT7"/>
<sequence length="179" mass="20430">MRELVMEGLVSVLQAQQTTAMMYRSSPFGLVERFHRTWKDLLSTFVAEVQNDLDWCVNCAVFAYYGAQHSGTGYNPNELMMCASCVPPSEFLRESEVSHVGRIPPLEQMVLASAVAKAALTRDQIHKSRYDNRRVRHTTTYAVRDLFWVLRQPRGRGITKPAYKWLGLVIIEEDAGFDN</sequence>
<protein>
    <submittedName>
        <fullName evidence="1">Cyclic AMP-dependent protein kinase</fullName>
    </submittedName>
</protein>
<dbReference type="InterPro" id="IPR036397">
    <property type="entry name" value="RNaseH_sf"/>
</dbReference>
<evidence type="ECO:0000313" key="2">
    <source>
        <dbReference type="Proteomes" id="UP000198211"/>
    </source>
</evidence>
<dbReference type="InterPro" id="IPR012337">
    <property type="entry name" value="RNaseH-like_sf"/>
</dbReference>
<keyword evidence="1" id="KW-0808">Transferase</keyword>
<keyword evidence="1" id="KW-0418">Kinase</keyword>
<accession>A0A225VXT7</accession>